<dbReference type="AlphaFoldDB" id="A0A1X0Y5Q4"/>
<dbReference type="InterPro" id="IPR004843">
    <property type="entry name" value="Calcineurin-like_PHP"/>
</dbReference>
<proteinExistence type="predicted"/>
<dbReference type="GO" id="GO:0016791">
    <property type="term" value="F:phosphatase activity"/>
    <property type="evidence" value="ECO:0007669"/>
    <property type="project" value="TreeGrafter"/>
</dbReference>
<dbReference type="RefSeq" id="WP_085010285.1">
    <property type="nucleotide sequence ID" value="NZ_NAAD01000008.1"/>
</dbReference>
<dbReference type="EMBL" id="NAAD01000008">
    <property type="protein sequence ID" value="ORJ60530.1"/>
    <property type="molecule type" value="Genomic_DNA"/>
</dbReference>
<comment type="caution">
    <text evidence="2">The sequence shown here is derived from an EMBL/GenBank/DDBJ whole genome shotgun (WGS) entry which is preliminary data.</text>
</comment>
<dbReference type="Proteomes" id="UP000193136">
    <property type="component" value="Unassembled WGS sequence"/>
</dbReference>
<name>A0A1X0Y5Q4_9BACT</name>
<feature type="domain" description="Calcineurin-like phosphoesterase" evidence="1">
    <location>
        <begin position="11"/>
        <end position="117"/>
    </location>
</feature>
<dbReference type="SUPFAM" id="SSF56300">
    <property type="entry name" value="Metallo-dependent phosphatases"/>
    <property type="match status" value="1"/>
</dbReference>
<dbReference type="InterPro" id="IPR050126">
    <property type="entry name" value="Ap4A_hydrolase"/>
</dbReference>
<dbReference type="STRING" id="1969733.B5V00_08180"/>
<dbReference type="PANTHER" id="PTHR42850">
    <property type="entry name" value="METALLOPHOSPHOESTERASE"/>
    <property type="match status" value="1"/>
</dbReference>
<dbReference type="Gene3D" id="3.60.21.10">
    <property type="match status" value="1"/>
</dbReference>
<organism evidence="2 3">
    <name type="scientific">Geothermobacter hydrogeniphilus</name>
    <dbReference type="NCBI Taxonomy" id="1969733"/>
    <lineage>
        <taxon>Bacteria</taxon>
        <taxon>Pseudomonadati</taxon>
        <taxon>Thermodesulfobacteriota</taxon>
        <taxon>Desulfuromonadia</taxon>
        <taxon>Desulfuromonadales</taxon>
        <taxon>Geothermobacteraceae</taxon>
        <taxon>Geothermobacter</taxon>
    </lineage>
</organism>
<keyword evidence="3" id="KW-1185">Reference proteome</keyword>
<dbReference type="Pfam" id="PF00149">
    <property type="entry name" value="Metallophos"/>
    <property type="match status" value="1"/>
</dbReference>
<reference evidence="2 3" key="1">
    <citation type="submission" date="2017-03" db="EMBL/GenBank/DDBJ databases">
        <title>Genome sequence of Geothermobacter sp. EPR-M, Deep-Sea Iron Reducer.</title>
        <authorList>
            <person name="Tully B."/>
            <person name="Savalia P."/>
            <person name="Abuyen K."/>
            <person name="Baughan C."/>
            <person name="Romero E."/>
            <person name="Ronkowski C."/>
            <person name="Torres B."/>
            <person name="Tremblay J."/>
            <person name="Trujillo A."/>
            <person name="Tyler M."/>
            <person name="Perez-Rodriguez I."/>
            <person name="Amend J."/>
        </authorList>
    </citation>
    <scope>NUCLEOTIDE SEQUENCE [LARGE SCALE GENOMIC DNA]</scope>
    <source>
        <strain evidence="2 3">EPR-M</strain>
    </source>
</reference>
<evidence type="ECO:0000313" key="3">
    <source>
        <dbReference type="Proteomes" id="UP000193136"/>
    </source>
</evidence>
<dbReference type="GO" id="GO:0005737">
    <property type="term" value="C:cytoplasm"/>
    <property type="evidence" value="ECO:0007669"/>
    <property type="project" value="TreeGrafter"/>
</dbReference>
<dbReference type="InterPro" id="IPR029052">
    <property type="entry name" value="Metallo-depent_PP-like"/>
</dbReference>
<evidence type="ECO:0000313" key="2">
    <source>
        <dbReference type="EMBL" id="ORJ60530.1"/>
    </source>
</evidence>
<sequence>MSGSGLAGCDIIGDIHGHADKLIALLKKLGYTRRDGSFQHPQRTVLFTGDFIDRGPDNIAVLNLVRAMVDAGSARAVMGNHEYNALCYHSRHPETGEPLRPHTAKNNRQHRSFLDEFSGRPQLLAETLAWFRTLPLFLDLDGVRAVHAEWDGRLVQALERRGGMRSSFQLDDAFLLQSATPGTPEHVCAETLLKGSEIELPAGHGFHDKDGHYRREIRTRWWQSSAASYREIAMLPESQLAAIPELPLKSNGRNIYPREEKPVFFGHYWMEPPVRLLAPNAACVDFSVAKDGVLCAYRWDGEPTLDAARLVYV</sequence>
<dbReference type="OrthoDB" id="9807890at2"/>
<evidence type="ECO:0000259" key="1">
    <source>
        <dbReference type="Pfam" id="PF00149"/>
    </source>
</evidence>
<gene>
    <name evidence="2" type="ORF">B5V00_08180</name>
</gene>
<protein>
    <recommendedName>
        <fullName evidence="1">Calcineurin-like phosphoesterase domain-containing protein</fullName>
    </recommendedName>
</protein>
<accession>A0A1X0Y5Q4</accession>
<dbReference type="PANTHER" id="PTHR42850:SF7">
    <property type="entry name" value="BIS(5'-NUCLEOSYL)-TETRAPHOSPHATASE PRPE [ASYMMETRICAL]"/>
    <property type="match status" value="1"/>
</dbReference>